<dbReference type="InterPro" id="IPR000086">
    <property type="entry name" value="NUDIX_hydrolase_dom"/>
</dbReference>
<accession>C7FPD7</accession>
<dbReference type="GO" id="GO:0010945">
    <property type="term" value="F:coenzyme A diphosphatase activity"/>
    <property type="evidence" value="ECO:0007669"/>
    <property type="project" value="InterPro"/>
</dbReference>
<organism evidence="8">
    <name type="scientific">uncultured bacterium HF186_25m_18N5</name>
    <dbReference type="NCBI Taxonomy" id="662887"/>
    <lineage>
        <taxon>Bacteria</taxon>
        <taxon>environmental samples</taxon>
    </lineage>
</organism>
<dbReference type="AlphaFoldDB" id="C7FPD7"/>
<dbReference type="CDD" id="cd03426">
    <property type="entry name" value="NUDIX_CoAse_Nudt7"/>
    <property type="match status" value="1"/>
</dbReference>
<evidence type="ECO:0000313" key="8">
    <source>
        <dbReference type="EMBL" id="ACU26440.1"/>
    </source>
</evidence>
<keyword evidence="6" id="KW-0464">Manganese</keyword>
<feature type="domain" description="Nudix hydrolase" evidence="7">
    <location>
        <begin position="1"/>
        <end position="120"/>
    </location>
</feature>
<keyword evidence="5" id="KW-0460">Magnesium</keyword>
<dbReference type="PANTHER" id="PTHR12992">
    <property type="entry name" value="NUDIX HYDROLASE"/>
    <property type="match status" value="1"/>
</dbReference>
<reference evidence="8" key="1">
    <citation type="journal article" date="2009" name="Environ. Microbiol. Rep.">
        <title>Characterization of canthaxanthin biosynthesis genes from an uncultured marine bacterium.</title>
        <authorList>
            <person name="Maresca J.A."/>
            <person name="Braff J.C."/>
            <person name="Delong E.F."/>
        </authorList>
    </citation>
    <scope>NUCLEOTIDE SEQUENCE</scope>
</reference>
<evidence type="ECO:0000256" key="6">
    <source>
        <dbReference type="ARBA" id="ARBA00023211"/>
    </source>
</evidence>
<dbReference type="EMBL" id="GQ412708">
    <property type="protein sequence ID" value="ACU26440.1"/>
    <property type="molecule type" value="Genomic_DNA"/>
</dbReference>
<keyword evidence="4 8" id="KW-0378">Hydrolase</keyword>
<evidence type="ECO:0000256" key="1">
    <source>
        <dbReference type="ARBA" id="ARBA00001936"/>
    </source>
</evidence>
<name>C7FPD7_9BACT</name>
<protein>
    <submittedName>
        <fullName evidence="8">NTP pyrophosphohydrolase</fullName>
    </submittedName>
</protein>
<dbReference type="SUPFAM" id="SSF55811">
    <property type="entry name" value="Nudix"/>
    <property type="match status" value="1"/>
</dbReference>
<proteinExistence type="predicted"/>
<sequence>MLLTRRALTLTHGGEWCFPGGRPEAADVDLYATACREGREELGLQELTRLGRLSSMPIGTSDYRLEPFVVAVHDTRLEPDPSEVMEVAALPLLELIAQDEVPSLPFNWKGETHRSPLFPIAHSYVFGATAHTLMELIRLCAPLVGLSPPRLVDTHVTWDEIVASTRAS</sequence>
<evidence type="ECO:0000256" key="4">
    <source>
        <dbReference type="ARBA" id="ARBA00022801"/>
    </source>
</evidence>
<evidence type="ECO:0000259" key="7">
    <source>
        <dbReference type="PROSITE" id="PS51462"/>
    </source>
</evidence>
<dbReference type="GO" id="GO:0046872">
    <property type="term" value="F:metal ion binding"/>
    <property type="evidence" value="ECO:0007669"/>
    <property type="project" value="UniProtKB-KW"/>
</dbReference>
<evidence type="ECO:0000256" key="5">
    <source>
        <dbReference type="ARBA" id="ARBA00022842"/>
    </source>
</evidence>
<dbReference type="PANTHER" id="PTHR12992:SF11">
    <property type="entry name" value="MITOCHONDRIAL COENZYME A DIPHOSPHATASE NUDT8"/>
    <property type="match status" value="1"/>
</dbReference>
<evidence type="ECO:0000256" key="3">
    <source>
        <dbReference type="ARBA" id="ARBA00022723"/>
    </source>
</evidence>
<comment type="cofactor">
    <cofactor evidence="1">
        <name>Mn(2+)</name>
        <dbReference type="ChEBI" id="CHEBI:29035"/>
    </cofactor>
</comment>
<dbReference type="InterPro" id="IPR045121">
    <property type="entry name" value="CoAse"/>
</dbReference>
<keyword evidence="3" id="KW-0479">Metal-binding</keyword>
<dbReference type="Pfam" id="PF00293">
    <property type="entry name" value="NUDIX"/>
    <property type="match status" value="1"/>
</dbReference>
<comment type="cofactor">
    <cofactor evidence="2">
        <name>Mg(2+)</name>
        <dbReference type="ChEBI" id="CHEBI:18420"/>
    </cofactor>
</comment>
<dbReference type="Gene3D" id="3.90.79.10">
    <property type="entry name" value="Nucleoside Triphosphate Pyrophosphohydrolase"/>
    <property type="match status" value="1"/>
</dbReference>
<dbReference type="PROSITE" id="PS51462">
    <property type="entry name" value="NUDIX"/>
    <property type="match status" value="1"/>
</dbReference>
<evidence type="ECO:0000256" key="2">
    <source>
        <dbReference type="ARBA" id="ARBA00001946"/>
    </source>
</evidence>
<dbReference type="InterPro" id="IPR015797">
    <property type="entry name" value="NUDIX_hydrolase-like_dom_sf"/>
</dbReference>